<protein>
    <submittedName>
        <fullName evidence="2">Uncharacterized protein</fullName>
    </submittedName>
</protein>
<organism evidence="2 3">
    <name type="scientific">Zizania palustris</name>
    <name type="common">Northern wild rice</name>
    <dbReference type="NCBI Taxonomy" id="103762"/>
    <lineage>
        <taxon>Eukaryota</taxon>
        <taxon>Viridiplantae</taxon>
        <taxon>Streptophyta</taxon>
        <taxon>Embryophyta</taxon>
        <taxon>Tracheophyta</taxon>
        <taxon>Spermatophyta</taxon>
        <taxon>Magnoliopsida</taxon>
        <taxon>Liliopsida</taxon>
        <taxon>Poales</taxon>
        <taxon>Poaceae</taxon>
        <taxon>BOP clade</taxon>
        <taxon>Oryzoideae</taxon>
        <taxon>Oryzeae</taxon>
        <taxon>Zizaniinae</taxon>
        <taxon>Zizania</taxon>
    </lineage>
</organism>
<feature type="compositionally biased region" description="Gly residues" evidence="1">
    <location>
        <begin position="59"/>
        <end position="88"/>
    </location>
</feature>
<sequence length="103" mass="10048">MRGPVGPVAGARGADGRGWSGQPSEAHQWPAARVGGWRQQDLADGRRRGAQGRSAVGAQGVGGRRGAGEQGGGGVQGSRGAAGCGGADLGAISAPKSVGLFYP</sequence>
<keyword evidence="3" id="KW-1185">Reference proteome</keyword>
<dbReference type="EMBL" id="JAAALK010000288">
    <property type="protein sequence ID" value="KAG8052871.1"/>
    <property type="molecule type" value="Genomic_DNA"/>
</dbReference>
<evidence type="ECO:0000256" key="1">
    <source>
        <dbReference type="SAM" id="MobiDB-lite"/>
    </source>
</evidence>
<comment type="caution">
    <text evidence="2">The sequence shown here is derived from an EMBL/GenBank/DDBJ whole genome shotgun (WGS) entry which is preliminary data.</text>
</comment>
<reference evidence="2" key="2">
    <citation type="submission" date="2021-02" db="EMBL/GenBank/DDBJ databases">
        <authorList>
            <person name="Kimball J.A."/>
            <person name="Haas M.W."/>
            <person name="Macchietto M."/>
            <person name="Kono T."/>
            <person name="Duquette J."/>
            <person name="Shao M."/>
        </authorList>
    </citation>
    <scope>NUCLEOTIDE SEQUENCE</scope>
    <source>
        <tissue evidence="2">Fresh leaf tissue</tissue>
    </source>
</reference>
<feature type="compositionally biased region" description="Low complexity" evidence="1">
    <location>
        <begin position="1"/>
        <end position="12"/>
    </location>
</feature>
<dbReference type="AlphaFoldDB" id="A0A8J5RFR6"/>
<name>A0A8J5RFR6_ZIZPA</name>
<reference evidence="2" key="1">
    <citation type="journal article" date="2021" name="bioRxiv">
        <title>Whole Genome Assembly and Annotation of Northern Wild Rice, Zizania palustris L., Supports a Whole Genome Duplication in the Zizania Genus.</title>
        <authorList>
            <person name="Haas M."/>
            <person name="Kono T."/>
            <person name="Macchietto M."/>
            <person name="Millas R."/>
            <person name="McGilp L."/>
            <person name="Shao M."/>
            <person name="Duquette J."/>
            <person name="Hirsch C.N."/>
            <person name="Kimball J."/>
        </authorList>
    </citation>
    <scope>NUCLEOTIDE SEQUENCE</scope>
    <source>
        <tissue evidence="2">Fresh leaf tissue</tissue>
    </source>
</reference>
<gene>
    <name evidence="2" type="ORF">GUJ93_ZPchr0001g29449</name>
</gene>
<proteinExistence type="predicted"/>
<evidence type="ECO:0000313" key="3">
    <source>
        <dbReference type="Proteomes" id="UP000729402"/>
    </source>
</evidence>
<feature type="region of interest" description="Disordered" evidence="1">
    <location>
        <begin position="1"/>
        <end position="103"/>
    </location>
</feature>
<accession>A0A8J5RFR6</accession>
<dbReference type="Proteomes" id="UP000729402">
    <property type="component" value="Unassembled WGS sequence"/>
</dbReference>
<evidence type="ECO:0000313" key="2">
    <source>
        <dbReference type="EMBL" id="KAG8052871.1"/>
    </source>
</evidence>